<evidence type="ECO:0000313" key="3">
    <source>
        <dbReference type="EMBL" id="KNX41564.1"/>
    </source>
</evidence>
<proteinExistence type="predicted"/>
<protein>
    <recommendedName>
        <fullName evidence="2">Calcineurin-like phosphoesterase domain-containing protein</fullName>
    </recommendedName>
</protein>
<organism evidence="3 4">
    <name type="scientific">Roseovarius tolerans</name>
    <dbReference type="NCBI Taxonomy" id="74031"/>
    <lineage>
        <taxon>Bacteria</taxon>
        <taxon>Pseudomonadati</taxon>
        <taxon>Pseudomonadota</taxon>
        <taxon>Alphaproteobacteria</taxon>
        <taxon>Rhodobacterales</taxon>
        <taxon>Roseobacteraceae</taxon>
        <taxon>Roseovarius</taxon>
    </lineage>
</organism>
<evidence type="ECO:0000259" key="2">
    <source>
        <dbReference type="Pfam" id="PF00149"/>
    </source>
</evidence>
<dbReference type="PATRIC" id="fig|74031.6.peg.1904"/>
<sequence length="319" mass="34334">MLKAALLAAAVFALPHMAAAQPFDLVILGDMPYGPPEASYPPFEALIERINETTPDLVIHVGDTKSGGSPCTNAVLAEQLDYMQRITAPVLYTPGDNEWTDCHSARAGGFDPRERLAHIRSTYFATPGQSLGSRPLPVDSQAEAGYPENARLMLHGAMVVTAHVVGSNNGFEPHDAETALEALARDAANRAWLTSAFAAAQEAGAGAFILAIHGDMFEFGFGPPWNAEAFLRHSGFARFAELLIEEANRFARPVLLTYGDSHRFRMFRPFPKRAPGIMALETFGAAHMHAVAVTVDASAPYPFSVRPLLNPAQPVGSPE</sequence>
<reference evidence="4" key="1">
    <citation type="submission" date="2015-07" db="EMBL/GenBank/DDBJ databases">
        <title>Draft Genome Sequence of Roseovarius tolerans EL-164, a producer of N-Acylated Alanine Methyl Esters (NAMEs).</title>
        <authorList>
            <person name="Voget S."/>
            <person name="Bruns H."/>
            <person name="Wagner-Doebler I."/>
            <person name="Schulz S."/>
            <person name="Daniel R."/>
        </authorList>
    </citation>
    <scope>NUCLEOTIDE SEQUENCE [LARGE SCALE GENOMIC DNA]</scope>
    <source>
        <strain evidence="4">EL-164</strain>
    </source>
</reference>
<dbReference type="Pfam" id="PF00149">
    <property type="entry name" value="Metallophos"/>
    <property type="match status" value="1"/>
</dbReference>
<dbReference type="RefSeq" id="WP_050662763.1">
    <property type="nucleotide sequence ID" value="NZ_LGVV01000021.1"/>
</dbReference>
<dbReference type="InterPro" id="IPR029052">
    <property type="entry name" value="Metallo-depent_PP-like"/>
</dbReference>
<dbReference type="AlphaFoldDB" id="A0A0L6CUV9"/>
<name>A0A0L6CUV9_9RHOB</name>
<dbReference type="STRING" id="74031.SAMN04488077_11643"/>
<dbReference type="GO" id="GO:0016787">
    <property type="term" value="F:hydrolase activity"/>
    <property type="evidence" value="ECO:0007669"/>
    <property type="project" value="InterPro"/>
</dbReference>
<dbReference type="Proteomes" id="UP000037046">
    <property type="component" value="Unassembled WGS sequence"/>
</dbReference>
<dbReference type="EMBL" id="LGVV01000021">
    <property type="protein sequence ID" value="KNX41564.1"/>
    <property type="molecule type" value="Genomic_DNA"/>
</dbReference>
<gene>
    <name evidence="3" type="ORF">ROTO_18680</name>
</gene>
<feature type="chain" id="PRO_5005563143" description="Calcineurin-like phosphoesterase domain-containing protein" evidence="1">
    <location>
        <begin position="21"/>
        <end position="319"/>
    </location>
</feature>
<dbReference type="SUPFAM" id="SSF56300">
    <property type="entry name" value="Metallo-dependent phosphatases"/>
    <property type="match status" value="1"/>
</dbReference>
<keyword evidence="4" id="KW-1185">Reference proteome</keyword>
<keyword evidence="1" id="KW-0732">Signal</keyword>
<comment type="caution">
    <text evidence="3">The sequence shown here is derived from an EMBL/GenBank/DDBJ whole genome shotgun (WGS) entry which is preliminary data.</text>
</comment>
<feature type="signal peptide" evidence="1">
    <location>
        <begin position="1"/>
        <end position="20"/>
    </location>
</feature>
<evidence type="ECO:0000313" key="4">
    <source>
        <dbReference type="Proteomes" id="UP000037046"/>
    </source>
</evidence>
<feature type="domain" description="Calcineurin-like phosphoesterase" evidence="2">
    <location>
        <begin position="26"/>
        <end position="110"/>
    </location>
</feature>
<accession>A0A0L6CUV9</accession>
<dbReference type="InterPro" id="IPR004843">
    <property type="entry name" value="Calcineurin-like_PHP"/>
</dbReference>
<evidence type="ECO:0000256" key="1">
    <source>
        <dbReference type="SAM" id="SignalP"/>
    </source>
</evidence>